<dbReference type="Proteomes" id="UP001470809">
    <property type="component" value="Chromosome"/>
</dbReference>
<name>A0AAN0NIQ7_9RHOB</name>
<reference evidence="4" key="1">
    <citation type="submission" date="2024-04" db="EMBL/GenBank/DDBJ databases">
        <title>Phylogenomic analyses of a clade within the roseobacter group suggest taxonomic reassignments of species of the genera Aestuariivita, Citreicella, Loktanella, Nautella, Pelagibaca, Ruegeria, Thalassobius, Thiobacimonas and Tropicibacter, and the proposal o.</title>
        <authorList>
            <person name="Jeon C.O."/>
        </authorList>
    </citation>
    <scope>NUCLEOTIDE SEQUENCE [LARGE SCALE GENOMIC DNA]</scope>
    <source>
        <strain evidence="4">SS1-5</strain>
    </source>
</reference>
<keyword evidence="4" id="KW-1185">Reference proteome</keyword>
<feature type="compositionally biased region" description="Pro residues" evidence="1">
    <location>
        <begin position="122"/>
        <end position="132"/>
    </location>
</feature>
<sequence>MQTPGTYISAVGHVGLIGWLLLGWGLSADPLEFETISVTTVSSEEFENLTSAARTPLPSDAPPDAPVQPEVNETPPPAPADETPAPVPPPPTPVDPPSDEAPPPAPPPPAPETQVTDAAPTDPTPPAPPPSAPDLQVSDRPTPRPSDVVAPTPVAPPPPDTRVDDVVQQQADRSDEPAEVVVDDPTDATAPEAATDRIVIADEEPSGAVTTSMRPSARPSRPAPPVETPVAEPPEATQTASETPAPPPTEGSDVDEAVAAALAAQPGPPMTGSEREAFRIAVNRCWNVDPGSVAARVTVEVGFSLDPAGNVEGNQVRLLASDGDQAATNVAFEAARRAILRCQSGGYQLPADKYDQWKDVVITFDPSGMRLR</sequence>
<feature type="compositionally biased region" description="Acidic residues" evidence="1">
    <location>
        <begin position="177"/>
        <end position="186"/>
    </location>
</feature>
<evidence type="ECO:0000313" key="4">
    <source>
        <dbReference type="Proteomes" id="UP001470809"/>
    </source>
</evidence>
<keyword evidence="2" id="KW-0812">Transmembrane</keyword>
<keyword evidence="2" id="KW-0472">Membrane</keyword>
<gene>
    <name evidence="3" type="ORF">AABB31_21355</name>
</gene>
<evidence type="ECO:0000256" key="1">
    <source>
        <dbReference type="SAM" id="MobiDB-lite"/>
    </source>
</evidence>
<reference evidence="3 4" key="2">
    <citation type="submission" date="2024-08" db="EMBL/GenBank/DDBJ databases">
        <title>Phylogenomic analyses of a clade within the roseobacter group suggest taxonomic reassignments of species of the genera Aestuariivita, Citreicella, Loktanella, Nautella, Pelagibaca, Ruegeria, Thalassobius, Thiobacimonas and Tropicibacter, and the proposal o.</title>
        <authorList>
            <person name="Jeon C.O."/>
        </authorList>
    </citation>
    <scope>NUCLEOTIDE SEQUENCE [LARGE SCALE GENOMIC DNA]</scope>
    <source>
        <strain evidence="3 4">SS1-5</strain>
    </source>
</reference>
<dbReference type="Gene3D" id="3.30.1150.10">
    <property type="match status" value="1"/>
</dbReference>
<dbReference type="RefSeq" id="WP_373635123.1">
    <property type="nucleotide sequence ID" value="NZ_CP151767.2"/>
</dbReference>
<feature type="compositionally biased region" description="Low complexity" evidence="1">
    <location>
        <begin position="228"/>
        <end position="243"/>
    </location>
</feature>
<organism evidence="3 4">
    <name type="scientific">Yoonia rhodophyticola</name>
    <dbReference type="NCBI Taxonomy" id="3137370"/>
    <lineage>
        <taxon>Bacteria</taxon>
        <taxon>Pseudomonadati</taxon>
        <taxon>Pseudomonadota</taxon>
        <taxon>Alphaproteobacteria</taxon>
        <taxon>Rhodobacterales</taxon>
        <taxon>Paracoccaceae</taxon>
        <taxon>Yoonia</taxon>
    </lineage>
</organism>
<feature type="compositionally biased region" description="Low complexity" evidence="1">
    <location>
        <begin position="112"/>
        <end position="121"/>
    </location>
</feature>
<proteinExistence type="predicted"/>
<evidence type="ECO:0000256" key="2">
    <source>
        <dbReference type="SAM" id="Phobius"/>
    </source>
</evidence>
<feature type="compositionally biased region" description="Pro residues" evidence="1">
    <location>
        <begin position="74"/>
        <end position="111"/>
    </location>
</feature>
<dbReference type="AlphaFoldDB" id="A0AAN0NIQ7"/>
<dbReference type="EMBL" id="CP151767">
    <property type="protein sequence ID" value="WZU67441.2"/>
    <property type="molecule type" value="Genomic_DNA"/>
</dbReference>
<keyword evidence="2" id="KW-1133">Transmembrane helix</keyword>
<evidence type="ECO:0000313" key="3">
    <source>
        <dbReference type="EMBL" id="WZU67441.2"/>
    </source>
</evidence>
<protein>
    <submittedName>
        <fullName evidence="3">Energy transducer TonB</fullName>
    </submittedName>
</protein>
<feature type="transmembrane region" description="Helical" evidence="2">
    <location>
        <begin position="7"/>
        <end position="26"/>
    </location>
</feature>
<accession>A0AAN0NIQ7</accession>
<dbReference type="KEGG" id="yrh:AABB31_21355"/>
<feature type="region of interest" description="Disordered" evidence="1">
    <location>
        <begin position="52"/>
        <end position="253"/>
    </location>
</feature>